<evidence type="ECO:0000313" key="8">
    <source>
        <dbReference type="Proteomes" id="UP000593601"/>
    </source>
</evidence>
<dbReference type="GO" id="GO:0008234">
    <property type="term" value="F:cysteine-type peptidase activity"/>
    <property type="evidence" value="ECO:0007669"/>
    <property type="project" value="UniProtKB-KW"/>
</dbReference>
<evidence type="ECO:0000313" key="7">
    <source>
        <dbReference type="EMBL" id="QOV18920.1"/>
    </source>
</evidence>
<dbReference type="GO" id="GO:0006508">
    <property type="term" value="P:proteolysis"/>
    <property type="evidence" value="ECO:0007669"/>
    <property type="project" value="UniProtKB-KW"/>
</dbReference>
<sequence length="91" mass="10143">MTTIVYKKNEISISGHAGNPIVCHGISAISQMAANYLEDNRLGSVYCGDGHLRMWDIDEVTMNSSLFKAMKAALEDIQYDNSNNVKIIYEI</sequence>
<dbReference type="SUPFAM" id="SSF118010">
    <property type="entry name" value="TM1457-like"/>
    <property type="match status" value="1"/>
</dbReference>
<dbReference type="InterPro" id="IPR036764">
    <property type="entry name" value="Peptidase_Prp_sf"/>
</dbReference>
<dbReference type="Gene3D" id="3.30.70.1490">
    <property type="entry name" value="Cysteine protease Prp"/>
    <property type="match status" value="1"/>
</dbReference>
<keyword evidence="2 7" id="KW-0645">Protease</keyword>
<dbReference type="Pfam" id="PF04327">
    <property type="entry name" value="Peptidase_Prp"/>
    <property type="match status" value="1"/>
</dbReference>
<evidence type="ECO:0000256" key="3">
    <source>
        <dbReference type="ARBA" id="ARBA00022801"/>
    </source>
</evidence>
<dbReference type="InterPro" id="IPR007422">
    <property type="entry name" value="Peptidase_Prp"/>
</dbReference>
<dbReference type="Proteomes" id="UP000593601">
    <property type="component" value="Chromosome"/>
</dbReference>
<keyword evidence="8" id="KW-1185">Reference proteome</keyword>
<gene>
    <name evidence="7" type="ORF">INP51_13135</name>
</gene>
<evidence type="ECO:0000256" key="6">
    <source>
        <dbReference type="ARBA" id="ARBA00044538"/>
    </source>
</evidence>
<organism evidence="7 8">
    <name type="scientific">Blautia liquoris</name>
    <dbReference type="NCBI Taxonomy" id="2779518"/>
    <lineage>
        <taxon>Bacteria</taxon>
        <taxon>Bacillati</taxon>
        <taxon>Bacillota</taxon>
        <taxon>Clostridia</taxon>
        <taxon>Lachnospirales</taxon>
        <taxon>Lachnospiraceae</taxon>
        <taxon>Blautia</taxon>
    </lineage>
</organism>
<reference evidence="7 8" key="1">
    <citation type="submission" date="2020-10" db="EMBL/GenBank/DDBJ databases">
        <title>Blautia liquoris sp.nov., isolated from the mud in a fermentation cellar used for the production of Chinese strong-flavoured liquor.</title>
        <authorList>
            <person name="Lu L."/>
        </authorList>
    </citation>
    <scope>NUCLEOTIDE SEQUENCE [LARGE SCALE GENOMIC DNA]</scope>
    <source>
        <strain evidence="7 8">LZLJ-3</strain>
    </source>
</reference>
<comment type="similarity">
    <text evidence="5">Belongs to the Prp family.</text>
</comment>
<evidence type="ECO:0000256" key="2">
    <source>
        <dbReference type="ARBA" id="ARBA00022670"/>
    </source>
</evidence>
<accession>A0A7M2RHV6</accession>
<keyword evidence="3" id="KW-0378">Hydrolase</keyword>
<protein>
    <recommendedName>
        <fullName evidence="6">Ribosomal processing cysteine protease Prp</fullName>
    </recommendedName>
</protein>
<dbReference type="GO" id="GO:0042254">
    <property type="term" value="P:ribosome biogenesis"/>
    <property type="evidence" value="ECO:0007669"/>
    <property type="project" value="UniProtKB-KW"/>
</dbReference>
<dbReference type="KEGG" id="bliq:INP51_13135"/>
<evidence type="ECO:0000256" key="4">
    <source>
        <dbReference type="ARBA" id="ARBA00022807"/>
    </source>
</evidence>
<dbReference type="EMBL" id="CP063304">
    <property type="protein sequence ID" value="QOV18920.1"/>
    <property type="molecule type" value="Genomic_DNA"/>
</dbReference>
<proteinExistence type="inferred from homology"/>
<keyword evidence="4" id="KW-0788">Thiol protease</keyword>
<dbReference type="RefSeq" id="WP_193735280.1">
    <property type="nucleotide sequence ID" value="NZ_CP063304.1"/>
</dbReference>
<evidence type="ECO:0000256" key="5">
    <source>
        <dbReference type="ARBA" id="ARBA00044503"/>
    </source>
</evidence>
<dbReference type="AlphaFoldDB" id="A0A7M2RHV6"/>
<keyword evidence="1" id="KW-0690">Ribosome biogenesis</keyword>
<name>A0A7M2RHV6_9FIRM</name>
<evidence type="ECO:0000256" key="1">
    <source>
        <dbReference type="ARBA" id="ARBA00022517"/>
    </source>
</evidence>